<comment type="caution">
    <text evidence="15">The sequence shown here is derived from an EMBL/GenBank/DDBJ whole genome shotgun (WGS) entry which is preliminary data.</text>
</comment>
<evidence type="ECO:0000313" key="16">
    <source>
        <dbReference type="Proteomes" id="UP000193560"/>
    </source>
</evidence>
<evidence type="ECO:0000256" key="3">
    <source>
        <dbReference type="ARBA" id="ARBA00011964"/>
    </source>
</evidence>
<feature type="transmembrane region" description="Helical" evidence="14">
    <location>
        <begin position="20"/>
        <end position="37"/>
    </location>
</feature>
<evidence type="ECO:0000256" key="7">
    <source>
        <dbReference type="ARBA" id="ARBA00022692"/>
    </source>
</evidence>
<name>A0A1X2I8D4_9FUNG</name>
<comment type="caution">
    <text evidence="14">Lacks conserved residue(s) required for the propagation of feature annotation.</text>
</comment>
<dbReference type="PANTHER" id="PTHR12646">
    <property type="entry name" value="NOT56 - RELATED"/>
    <property type="match status" value="1"/>
</dbReference>
<keyword evidence="7 14" id="KW-0812">Transmembrane</keyword>
<dbReference type="UniPathway" id="UPA00378"/>
<dbReference type="InterPro" id="IPR007873">
    <property type="entry name" value="Glycosyltransferase_ALG3"/>
</dbReference>
<keyword evidence="8 14" id="KW-0256">Endoplasmic reticulum</keyword>
<comment type="subcellular location">
    <subcellularLocation>
        <location evidence="1 14">Endoplasmic reticulum membrane</location>
        <topology evidence="1 14">Multi-pass membrane protein</topology>
    </subcellularLocation>
</comment>
<evidence type="ECO:0000256" key="4">
    <source>
        <dbReference type="ARBA" id="ARBA00015561"/>
    </source>
</evidence>
<reference evidence="15 16" key="1">
    <citation type="submission" date="2016-07" db="EMBL/GenBank/DDBJ databases">
        <title>Pervasive Adenine N6-methylation of Active Genes in Fungi.</title>
        <authorList>
            <consortium name="DOE Joint Genome Institute"/>
            <person name="Mondo S.J."/>
            <person name="Dannebaum R.O."/>
            <person name="Kuo R.C."/>
            <person name="Labutti K."/>
            <person name="Haridas S."/>
            <person name="Kuo A."/>
            <person name="Salamov A."/>
            <person name="Ahrendt S.R."/>
            <person name="Lipzen A."/>
            <person name="Sullivan W."/>
            <person name="Andreopoulos W.B."/>
            <person name="Clum A."/>
            <person name="Lindquist E."/>
            <person name="Daum C."/>
            <person name="Ramamoorthy G.K."/>
            <person name="Gryganskyi A."/>
            <person name="Culley D."/>
            <person name="Magnuson J.K."/>
            <person name="James T.Y."/>
            <person name="O'Malley M.A."/>
            <person name="Stajich J.E."/>
            <person name="Spatafora J.W."/>
            <person name="Visel A."/>
            <person name="Grigoriev I.V."/>
        </authorList>
    </citation>
    <scope>NUCLEOTIDE SEQUENCE [LARGE SCALE GENOMIC DNA]</scope>
    <source>
        <strain evidence="15 16">NRRL 1336</strain>
    </source>
</reference>
<organism evidence="15 16">
    <name type="scientific">Absidia repens</name>
    <dbReference type="NCBI Taxonomy" id="90262"/>
    <lineage>
        <taxon>Eukaryota</taxon>
        <taxon>Fungi</taxon>
        <taxon>Fungi incertae sedis</taxon>
        <taxon>Mucoromycota</taxon>
        <taxon>Mucoromycotina</taxon>
        <taxon>Mucoromycetes</taxon>
        <taxon>Mucorales</taxon>
        <taxon>Cunninghamellaceae</taxon>
        <taxon>Absidia</taxon>
    </lineage>
</organism>
<keyword evidence="10 14" id="KW-0472">Membrane</keyword>
<dbReference type="Proteomes" id="UP000193560">
    <property type="component" value="Unassembled WGS sequence"/>
</dbReference>
<evidence type="ECO:0000256" key="6">
    <source>
        <dbReference type="ARBA" id="ARBA00022679"/>
    </source>
</evidence>
<evidence type="ECO:0000256" key="2">
    <source>
        <dbReference type="ARBA" id="ARBA00004922"/>
    </source>
</evidence>
<feature type="transmembrane region" description="Helical" evidence="14">
    <location>
        <begin position="44"/>
        <end position="61"/>
    </location>
</feature>
<keyword evidence="6 14" id="KW-0808">Transferase</keyword>
<evidence type="ECO:0000256" key="11">
    <source>
        <dbReference type="ARBA" id="ARBA00044743"/>
    </source>
</evidence>
<comment type="similarity">
    <text evidence="13">Belongs to the glycosyltransferase ALG3 family.</text>
</comment>
<dbReference type="EMBL" id="MCGE01000021">
    <property type="protein sequence ID" value="ORZ11448.1"/>
    <property type="molecule type" value="Genomic_DNA"/>
</dbReference>
<feature type="non-terminal residue" evidence="15">
    <location>
        <position position="64"/>
    </location>
</feature>
<evidence type="ECO:0000256" key="8">
    <source>
        <dbReference type="ARBA" id="ARBA00022824"/>
    </source>
</evidence>
<comment type="function">
    <text evidence="11 14">Dol-P-Man:Man(5)GlcNAc(2)-PP-Dol alpha-1,3-mannosyltransferase that operates in the biosynthetic pathway of dolichol-linked oligosaccharides, the glycan precursors employed in protein asparagine (N)-glycosylation. The assembly of dolichol-linked oligosaccharides begins on the cytosolic side of the endoplasmic reticulum membrane and finishes in its lumen. The sequential addition of sugars to dolichol pyrophosphate produces dolichol-linked oligosaccharides containing fourteen sugars, including two GlcNAcs, nine mannoses and three glucoses. Once assembled, the oligosaccharide is transferred from the lipid to nascent proteins by oligosaccharyltransferases. In the lumen of the endoplasmic reticulum, adds the first dolichyl beta-D-mannosyl phosphate derived mannose in an alpha-1,3 linkage to Man(5)GlcNAc(2)-PP-dolichol to produce Man(6)GlcNAc(2)-PP-dolichol.</text>
</comment>
<dbReference type="PANTHER" id="PTHR12646:SF0">
    <property type="entry name" value="DOL-P-MAN:MAN(5)GLCNAC(2)-PP-DOL ALPHA-1,3-MANNOSYLTRANSFERASE"/>
    <property type="match status" value="1"/>
</dbReference>
<evidence type="ECO:0000256" key="10">
    <source>
        <dbReference type="ARBA" id="ARBA00023136"/>
    </source>
</evidence>
<feature type="non-terminal residue" evidence="15">
    <location>
        <position position="1"/>
    </location>
</feature>
<dbReference type="OrthoDB" id="20028at2759"/>
<sequence>QFLDGERDYTKIHGDTGPLVYPAGFLYIYSTVYYLTLQDTQFRIAQYLFELIYLATQYIVFSAF</sequence>
<dbReference type="GO" id="GO:0052925">
    <property type="term" value="F:dol-P-Man:Man(5)GlcNAc(2)-PP-Dol alpha-1,3-mannosyltransferase activity"/>
    <property type="evidence" value="ECO:0007669"/>
    <property type="project" value="UniProtKB-EC"/>
</dbReference>
<comment type="catalytic activity">
    <reaction evidence="12 14">
        <text>an alpha-D-Man-(1-&gt;2)-alpha-D-Man-(1-&gt;2)-alpha-D-Man-(1-&gt;3)-[alpha-D-Man-(1-&gt;6)]-beta-D-Man-(1-&gt;4)-beta-D-GlcNAc-(1-&gt;4)-alpha-D-GlcNAc-diphospho-di-trans,poly-cis-dolichol + a di-trans,poly-cis-dolichyl beta-D-mannosyl phosphate = an alpha-D-Man-(1-&gt;2)-alpha-D-Man-(1-&gt;2)-alpha-D-Man-(1-&gt;3)-[alpha-D-Man-(1-&gt;3)-alpha-D-Man-(1-&gt;6)]-beta-D-Man-(1-&gt;4)-beta-D-GlcNAc-(1-&gt;4)-alpha-D-GlcNAc-diphospho-di-trans,poly-cis-dolichol + a di-trans,poly-cis-dolichyl phosphate + H(+)</text>
        <dbReference type="Rhea" id="RHEA:29527"/>
        <dbReference type="Rhea" id="RHEA-COMP:19498"/>
        <dbReference type="Rhea" id="RHEA-COMP:19501"/>
        <dbReference type="Rhea" id="RHEA-COMP:19516"/>
        <dbReference type="Rhea" id="RHEA-COMP:19517"/>
        <dbReference type="ChEBI" id="CHEBI:15378"/>
        <dbReference type="ChEBI" id="CHEBI:57683"/>
        <dbReference type="ChEBI" id="CHEBI:58211"/>
        <dbReference type="ChEBI" id="CHEBI:132515"/>
        <dbReference type="ChEBI" id="CHEBI:132516"/>
        <dbReference type="EC" id="2.4.1.258"/>
    </reaction>
    <physiologicalReaction direction="left-to-right" evidence="12 14">
        <dbReference type="Rhea" id="RHEA:29528"/>
    </physiologicalReaction>
</comment>
<evidence type="ECO:0000256" key="9">
    <source>
        <dbReference type="ARBA" id="ARBA00022989"/>
    </source>
</evidence>
<evidence type="ECO:0000256" key="5">
    <source>
        <dbReference type="ARBA" id="ARBA00022676"/>
    </source>
</evidence>
<keyword evidence="5 14" id="KW-0328">Glycosyltransferase</keyword>
<evidence type="ECO:0000256" key="14">
    <source>
        <dbReference type="RuleBase" id="RU364047"/>
    </source>
</evidence>
<evidence type="ECO:0000313" key="15">
    <source>
        <dbReference type="EMBL" id="ORZ11448.1"/>
    </source>
</evidence>
<evidence type="ECO:0000256" key="1">
    <source>
        <dbReference type="ARBA" id="ARBA00004477"/>
    </source>
</evidence>
<accession>A0A1X2I8D4</accession>
<protein>
    <recommendedName>
        <fullName evidence="4 14">Dol-P-Man:Man(5)GlcNAc(2)-PP-Dol alpha-1,3-mannosyltransferase</fullName>
        <ecNumber evidence="3 14">2.4.1.258</ecNumber>
    </recommendedName>
    <alternativeName>
        <fullName evidence="14">Dol-P-Man-dependent alpha(1-3)-mannosyltransferase</fullName>
    </alternativeName>
</protein>
<dbReference type="Pfam" id="PF05208">
    <property type="entry name" value="ALG3"/>
    <property type="match status" value="1"/>
</dbReference>
<dbReference type="AlphaFoldDB" id="A0A1X2I8D4"/>
<dbReference type="EC" id="2.4.1.258" evidence="3 14"/>
<comment type="pathway">
    <text evidence="2 14">Protein modification; protein glycosylation.</text>
</comment>
<gene>
    <name evidence="15" type="ORF">BCR42DRAFT_286230</name>
</gene>
<dbReference type="GO" id="GO:0005789">
    <property type="term" value="C:endoplasmic reticulum membrane"/>
    <property type="evidence" value="ECO:0007669"/>
    <property type="project" value="UniProtKB-SubCell"/>
</dbReference>
<dbReference type="STRING" id="90262.A0A1X2I8D4"/>
<evidence type="ECO:0000256" key="12">
    <source>
        <dbReference type="ARBA" id="ARBA00049506"/>
    </source>
</evidence>
<keyword evidence="9 14" id="KW-1133">Transmembrane helix</keyword>
<keyword evidence="16" id="KW-1185">Reference proteome</keyword>
<evidence type="ECO:0000256" key="13">
    <source>
        <dbReference type="ARBA" id="ARBA00093457"/>
    </source>
</evidence>
<proteinExistence type="inferred from homology"/>